<accession>A0A0F9A7J3</accession>
<dbReference type="Pfam" id="PF03971">
    <property type="entry name" value="IDH"/>
    <property type="match status" value="1"/>
</dbReference>
<feature type="non-terminal residue" evidence="1">
    <location>
        <position position="1"/>
    </location>
</feature>
<proteinExistence type="predicted"/>
<organism evidence="1">
    <name type="scientific">marine sediment metagenome</name>
    <dbReference type="NCBI Taxonomy" id="412755"/>
    <lineage>
        <taxon>unclassified sequences</taxon>
        <taxon>metagenomes</taxon>
        <taxon>ecological metagenomes</taxon>
    </lineage>
</organism>
<dbReference type="EMBL" id="LAZR01044123">
    <property type="protein sequence ID" value="KKL05425.1"/>
    <property type="molecule type" value="Genomic_DNA"/>
</dbReference>
<name>A0A0F9A7J3_9ZZZZ</name>
<dbReference type="GO" id="GO:0006099">
    <property type="term" value="P:tricarboxylic acid cycle"/>
    <property type="evidence" value="ECO:0007669"/>
    <property type="project" value="InterPro"/>
</dbReference>
<comment type="caution">
    <text evidence="1">The sequence shown here is derived from an EMBL/GenBank/DDBJ whole genome shotgun (WGS) entry which is preliminary data.</text>
</comment>
<dbReference type="GO" id="GO:0004450">
    <property type="term" value="F:isocitrate dehydrogenase (NADP+) activity"/>
    <property type="evidence" value="ECO:0007669"/>
    <property type="project" value="InterPro"/>
</dbReference>
<sequence>RILLSGKEVAKLRIKSVPPPADPDGPVRDRGVEGTVQLPETISQPVMKLTFELTDTEGITNPRGASYDLRVIPDAAPTVTVKRRSVRGSVTARARIPLSIQVSDDYGVATVAVAAGAVVRGATQPATKNFGVPGVTAGATTARLDYALDLAPMGLKIGQLLRVHVEARDTLPESFGGPNVGLSILQTFKIVSEADILAELAAVQGPAADLGGYYRTDEAKTDAVMRPSKTLNSIIG</sequence>
<dbReference type="InterPro" id="IPR004436">
    <property type="entry name" value="Isocitrate_DH_NADP_mono"/>
</dbReference>
<protein>
    <submittedName>
        <fullName evidence="1">Uncharacterized protein</fullName>
    </submittedName>
</protein>
<reference evidence="1" key="1">
    <citation type="journal article" date="2015" name="Nature">
        <title>Complex archaea that bridge the gap between prokaryotes and eukaryotes.</title>
        <authorList>
            <person name="Spang A."/>
            <person name="Saw J.H."/>
            <person name="Jorgensen S.L."/>
            <person name="Zaremba-Niedzwiedzka K."/>
            <person name="Martijn J."/>
            <person name="Lind A.E."/>
            <person name="van Eijk R."/>
            <person name="Schleper C."/>
            <person name="Guy L."/>
            <person name="Ettema T.J."/>
        </authorList>
    </citation>
    <scope>NUCLEOTIDE SEQUENCE</scope>
</reference>
<gene>
    <name evidence="1" type="ORF">LCGC14_2606150</name>
</gene>
<evidence type="ECO:0000313" key="1">
    <source>
        <dbReference type="EMBL" id="KKL05425.1"/>
    </source>
</evidence>
<dbReference type="AlphaFoldDB" id="A0A0F9A7J3"/>
<dbReference type="SUPFAM" id="SSF53659">
    <property type="entry name" value="Isocitrate/Isopropylmalate dehydrogenase-like"/>
    <property type="match status" value="1"/>
</dbReference>